<dbReference type="EMBL" id="CADEAL010004411">
    <property type="protein sequence ID" value="CAB1458968.1"/>
    <property type="molecule type" value="Genomic_DNA"/>
</dbReference>
<proteinExistence type="predicted"/>
<evidence type="ECO:0000256" key="1">
    <source>
        <dbReference type="SAM" id="MobiDB-lite"/>
    </source>
</evidence>
<accession>A0A9N7Z865</accession>
<evidence type="ECO:0000313" key="2">
    <source>
        <dbReference type="EMBL" id="CAB1458968.1"/>
    </source>
</evidence>
<evidence type="ECO:0000313" key="3">
    <source>
        <dbReference type="Proteomes" id="UP001153269"/>
    </source>
</evidence>
<keyword evidence="3" id="KW-1185">Reference proteome</keyword>
<protein>
    <submittedName>
        <fullName evidence="2">Uncharacterized protein</fullName>
    </submittedName>
</protein>
<reference evidence="2" key="1">
    <citation type="submission" date="2020-03" db="EMBL/GenBank/DDBJ databases">
        <authorList>
            <person name="Weist P."/>
        </authorList>
    </citation>
    <scope>NUCLEOTIDE SEQUENCE</scope>
</reference>
<gene>
    <name evidence="2" type="ORF">PLEPLA_LOCUS46803</name>
</gene>
<sequence>MVFLQLCICKFTTKNMEPRLEREPDVCASLGQARTPWGAPCLLPRWARRQGEASRASGKQSGPNWSLTGLTCLHLLEETEDPARPANERCSGPRPSPSLHQHNHTDEQI</sequence>
<feature type="region of interest" description="Disordered" evidence="1">
    <location>
        <begin position="82"/>
        <end position="109"/>
    </location>
</feature>
<comment type="caution">
    <text evidence="2">The sequence shown here is derived from an EMBL/GenBank/DDBJ whole genome shotgun (WGS) entry which is preliminary data.</text>
</comment>
<dbReference type="AlphaFoldDB" id="A0A9N7Z865"/>
<name>A0A9N7Z865_PLEPL</name>
<organism evidence="2 3">
    <name type="scientific">Pleuronectes platessa</name>
    <name type="common">European plaice</name>
    <dbReference type="NCBI Taxonomy" id="8262"/>
    <lineage>
        <taxon>Eukaryota</taxon>
        <taxon>Metazoa</taxon>
        <taxon>Chordata</taxon>
        <taxon>Craniata</taxon>
        <taxon>Vertebrata</taxon>
        <taxon>Euteleostomi</taxon>
        <taxon>Actinopterygii</taxon>
        <taxon>Neopterygii</taxon>
        <taxon>Teleostei</taxon>
        <taxon>Neoteleostei</taxon>
        <taxon>Acanthomorphata</taxon>
        <taxon>Carangaria</taxon>
        <taxon>Pleuronectiformes</taxon>
        <taxon>Pleuronectoidei</taxon>
        <taxon>Pleuronectidae</taxon>
        <taxon>Pleuronectes</taxon>
    </lineage>
</organism>
<dbReference type="Proteomes" id="UP001153269">
    <property type="component" value="Unassembled WGS sequence"/>
</dbReference>